<dbReference type="SUPFAM" id="SSF56672">
    <property type="entry name" value="DNA/RNA polymerases"/>
    <property type="match status" value="1"/>
</dbReference>
<gene>
    <name evidence="3" type="ORF">K6Y31_08225</name>
</gene>
<evidence type="ECO:0000313" key="3">
    <source>
        <dbReference type="EMBL" id="MCE2594800.1"/>
    </source>
</evidence>
<evidence type="ECO:0000313" key="4">
    <source>
        <dbReference type="Proteomes" id="UP001201273"/>
    </source>
</evidence>
<sequence length="265" mass="30031">MLKAVNKVRSDPAIHTIQQRQTILMQMPPQDIWGIGRRIAKRLPLLAVNNAFELAQMKPHFARAHFNTEMANTVQELNGKAVKTWDQVRADKQQIFSTRSFGKRVTDAQSLNQALVQHGAIAAKKAREQGSLCHTMMAFAASSPFDDKPKSFKYFHHFHVATSDTTVIANTLTENLNKLFQQGVPYYRVGVGLLELANQQHQQLDMFDTNKNNPALMQCIDTINARFGQGVTVAGEGISKPWSMKRNFLSPQYTTRWQHIPKIRC</sequence>
<accession>A0ABS8WBM8</accession>
<comment type="caution">
    <text evidence="3">The sequence shown here is derived from an EMBL/GenBank/DDBJ whole genome shotgun (WGS) entry which is preliminary data.</text>
</comment>
<keyword evidence="4" id="KW-1185">Reference proteome</keyword>
<dbReference type="EMBL" id="JAIMJA010000007">
    <property type="protein sequence ID" value="MCE2594800.1"/>
    <property type="molecule type" value="Genomic_DNA"/>
</dbReference>
<feature type="domain" description="DUF4113" evidence="2">
    <location>
        <begin position="215"/>
        <end position="263"/>
    </location>
</feature>
<dbReference type="InterPro" id="IPR043502">
    <property type="entry name" value="DNA/RNA_pol_sf"/>
</dbReference>
<evidence type="ECO:0000259" key="2">
    <source>
        <dbReference type="Pfam" id="PF13438"/>
    </source>
</evidence>
<protein>
    <submittedName>
        <fullName evidence="3">DUF4113 domain-containing protein</fullName>
    </submittedName>
</protein>
<feature type="domain" description="DNA polymerase Y-family little finger" evidence="1">
    <location>
        <begin position="92"/>
        <end position="206"/>
    </location>
</feature>
<dbReference type="Proteomes" id="UP001201273">
    <property type="component" value="Unassembled WGS sequence"/>
</dbReference>
<dbReference type="InterPro" id="IPR017961">
    <property type="entry name" value="DNA_pol_Y-fam_little_finger"/>
</dbReference>
<reference evidence="3 4" key="1">
    <citation type="journal article" date="2022" name="Environ. Microbiol. Rep.">
        <title>Eco-phylogenetic analyses reveal divergent evolution of vitamin B12 metabolism in the marine bacterial family 'Psychromonadaceae'.</title>
        <authorList>
            <person name="Jin X."/>
            <person name="Yang Y."/>
            <person name="Cao H."/>
            <person name="Gao B."/>
            <person name="Zhao Z."/>
        </authorList>
    </citation>
    <scope>NUCLEOTIDE SEQUENCE [LARGE SCALE GENOMIC DNA]</scope>
    <source>
        <strain evidence="3 4">MKS20</strain>
    </source>
</reference>
<dbReference type="RefSeq" id="WP_233052320.1">
    <property type="nucleotide sequence ID" value="NZ_JAIMJA010000007.1"/>
</dbReference>
<dbReference type="Pfam" id="PF11799">
    <property type="entry name" value="IMS_C"/>
    <property type="match status" value="1"/>
</dbReference>
<name>A0ABS8WBM8_9GAMM</name>
<proteinExistence type="predicted"/>
<dbReference type="Pfam" id="PF13438">
    <property type="entry name" value="DUF4113"/>
    <property type="match status" value="1"/>
</dbReference>
<evidence type="ECO:0000259" key="1">
    <source>
        <dbReference type="Pfam" id="PF11799"/>
    </source>
</evidence>
<dbReference type="InterPro" id="IPR025188">
    <property type="entry name" value="DUF4113"/>
</dbReference>
<organism evidence="3 4">
    <name type="scientific">Motilimonas cestriensis</name>
    <dbReference type="NCBI Taxonomy" id="2742685"/>
    <lineage>
        <taxon>Bacteria</taxon>
        <taxon>Pseudomonadati</taxon>
        <taxon>Pseudomonadota</taxon>
        <taxon>Gammaproteobacteria</taxon>
        <taxon>Alteromonadales</taxon>
        <taxon>Alteromonadales genera incertae sedis</taxon>
        <taxon>Motilimonas</taxon>
    </lineage>
</organism>